<dbReference type="PANTHER" id="PTHR35810">
    <property type="entry name" value="CYTOPLASMIC PROTEIN-RELATED"/>
    <property type="match status" value="1"/>
</dbReference>
<dbReference type="AlphaFoldDB" id="A0AAE9X881"/>
<dbReference type="PANTHER" id="PTHR35810:SF1">
    <property type="entry name" value="CYTOPLASMIC PROTEIN"/>
    <property type="match status" value="1"/>
</dbReference>
<proteinExistence type="predicted"/>
<protein>
    <submittedName>
        <fullName evidence="1">Virulence RhuM family protein</fullName>
    </submittedName>
</protein>
<evidence type="ECO:0000313" key="2">
    <source>
        <dbReference type="Proteomes" id="UP001179540"/>
    </source>
</evidence>
<gene>
    <name evidence="1" type="ORF">NY149_06540</name>
</gene>
<reference evidence="1" key="1">
    <citation type="submission" date="2023-01" db="EMBL/GenBank/DDBJ databases">
        <title>Phages are important unrecognized players in the ecology of the oral pathogen Porphyromonas gingivalis.</title>
        <authorList>
            <person name="Matrishin C.B."/>
            <person name="Kauffman K.M."/>
        </authorList>
    </citation>
    <scope>NUCLEOTIDE SEQUENCE</scope>
    <source>
        <strain evidence="1">HG1691old</strain>
    </source>
</reference>
<dbReference type="EMBL" id="CP116613">
    <property type="protein sequence ID" value="WCF98183.1"/>
    <property type="molecule type" value="Genomic_DNA"/>
</dbReference>
<dbReference type="Proteomes" id="UP001179540">
    <property type="component" value="Chromosome"/>
</dbReference>
<accession>A0AAE9X881</accession>
<organism evidence="1 2">
    <name type="scientific">Porphyromonas gingivalis</name>
    <name type="common">Bacteroides gingivalis</name>
    <dbReference type="NCBI Taxonomy" id="837"/>
    <lineage>
        <taxon>Bacteria</taxon>
        <taxon>Pseudomonadati</taxon>
        <taxon>Bacteroidota</taxon>
        <taxon>Bacteroidia</taxon>
        <taxon>Bacteroidales</taxon>
        <taxon>Porphyromonadaceae</taxon>
        <taxon>Porphyromonas</taxon>
    </lineage>
</organism>
<dbReference type="RefSeq" id="WP_051892378.1">
    <property type="nucleotide sequence ID" value="NZ_CP007756.1"/>
</dbReference>
<evidence type="ECO:0000313" key="1">
    <source>
        <dbReference type="EMBL" id="WCF98183.1"/>
    </source>
</evidence>
<name>A0AAE9X881_PORGN</name>
<sequence length="150" mass="17609">MNHLIIDLMNRGCIKIKENSKNRMTVEVKLVNCTLWVTKYEMADLFNVFVSTIDRNLRAIFGSGLIHQEKVTRACKYENNGHQCEVTLYNLEVLIFMSYRIASYEAQAFRKWIMKALIEYTQSKTEKDKDILVIYKLSQKHPAITLQLIQ</sequence>